<dbReference type="InterPro" id="IPR036922">
    <property type="entry name" value="Rieske_2Fe-2S_sf"/>
</dbReference>
<keyword evidence="1" id="KW-0001">2Fe-2S</keyword>
<dbReference type="AlphaFoldDB" id="A0A545U5U1"/>
<evidence type="ECO:0000313" key="8">
    <source>
        <dbReference type="EMBL" id="TQV84831.1"/>
    </source>
</evidence>
<dbReference type="NCBIfam" id="TIGR02378">
    <property type="entry name" value="nirD_assim_sml"/>
    <property type="match status" value="1"/>
</dbReference>
<sequence length="121" mass="13350">MRQRRQQPAPARDQWVSVCRAADLAPDTGVCALVNGEQVAIFNESRSRSVYAISNYDPIGGANVLSRGILGSIDDEVVVASPLYKQHFSLLTGACLEQAEHRLKIYPVRIHDGEIQVQTVF</sequence>
<dbReference type="GO" id="GO:0051537">
    <property type="term" value="F:2 iron, 2 sulfur cluster binding"/>
    <property type="evidence" value="ECO:0007669"/>
    <property type="project" value="UniProtKB-KW"/>
</dbReference>
<evidence type="ECO:0000256" key="1">
    <source>
        <dbReference type="ARBA" id="ARBA00022714"/>
    </source>
</evidence>
<keyword evidence="6" id="KW-0534">Nitrate assimilation</keyword>
<comment type="caution">
    <text evidence="8">The sequence shown here is derived from an EMBL/GenBank/DDBJ whole genome shotgun (WGS) entry which is preliminary data.</text>
</comment>
<keyword evidence="5" id="KW-0411">Iron-sulfur</keyword>
<dbReference type="OrthoDB" id="516687at2"/>
<evidence type="ECO:0000259" key="7">
    <source>
        <dbReference type="PROSITE" id="PS51296"/>
    </source>
</evidence>
<protein>
    <submittedName>
        <fullName evidence="8">Nitrite reductase small subunit NirD</fullName>
    </submittedName>
</protein>
<dbReference type="GO" id="GO:0046872">
    <property type="term" value="F:metal ion binding"/>
    <property type="evidence" value="ECO:0007669"/>
    <property type="project" value="UniProtKB-KW"/>
</dbReference>
<dbReference type="Pfam" id="PF13806">
    <property type="entry name" value="Rieske_2"/>
    <property type="match status" value="1"/>
</dbReference>
<evidence type="ECO:0000256" key="5">
    <source>
        <dbReference type="ARBA" id="ARBA00023014"/>
    </source>
</evidence>
<dbReference type="CDD" id="cd03529">
    <property type="entry name" value="Rieske_NirD"/>
    <property type="match status" value="1"/>
</dbReference>
<dbReference type="GO" id="GO:0008942">
    <property type="term" value="F:nitrite reductase [NAD(P)H] activity"/>
    <property type="evidence" value="ECO:0007669"/>
    <property type="project" value="InterPro"/>
</dbReference>
<evidence type="ECO:0000313" key="9">
    <source>
        <dbReference type="Proteomes" id="UP000319732"/>
    </source>
</evidence>
<evidence type="ECO:0000256" key="6">
    <source>
        <dbReference type="ARBA" id="ARBA00023063"/>
    </source>
</evidence>
<dbReference type="GO" id="GO:0042128">
    <property type="term" value="P:nitrate assimilation"/>
    <property type="evidence" value="ECO:0007669"/>
    <property type="project" value="UniProtKB-KW"/>
</dbReference>
<dbReference type="Proteomes" id="UP000319732">
    <property type="component" value="Unassembled WGS sequence"/>
</dbReference>
<dbReference type="PANTHER" id="PTHR40562:SF1">
    <property type="entry name" value="NITRITE REDUCTASE (NADH) SMALL SUBUNIT"/>
    <property type="match status" value="1"/>
</dbReference>
<dbReference type="InterPro" id="IPR017941">
    <property type="entry name" value="Rieske_2Fe-2S"/>
</dbReference>
<evidence type="ECO:0000256" key="2">
    <source>
        <dbReference type="ARBA" id="ARBA00022723"/>
    </source>
</evidence>
<dbReference type="InterPro" id="IPR012748">
    <property type="entry name" value="Rieske-like_NirD"/>
</dbReference>
<dbReference type="PROSITE" id="PS51296">
    <property type="entry name" value="RIESKE"/>
    <property type="match status" value="1"/>
</dbReference>
<feature type="domain" description="Rieske" evidence="7">
    <location>
        <begin position="16"/>
        <end position="117"/>
    </location>
</feature>
<dbReference type="SUPFAM" id="SSF50022">
    <property type="entry name" value="ISP domain"/>
    <property type="match status" value="1"/>
</dbReference>
<keyword evidence="3" id="KW-0560">Oxidoreductase</keyword>
<keyword evidence="4" id="KW-0408">Iron</keyword>
<dbReference type="InterPro" id="IPR017881">
    <property type="entry name" value="NirD"/>
</dbReference>
<keyword evidence="9" id="KW-1185">Reference proteome</keyword>
<dbReference type="Gene3D" id="2.102.10.10">
    <property type="entry name" value="Rieske [2Fe-2S] iron-sulphur domain"/>
    <property type="match status" value="1"/>
</dbReference>
<evidence type="ECO:0000256" key="3">
    <source>
        <dbReference type="ARBA" id="ARBA00023002"/>
    </source>
</evidence>
<dbReference type="PANTHER" id="PTHR40562">
    <property type="match status" value="1"/>
</dbReference>
<reference evidence="8 9" key="1">
    <citation type="submission" date="2019-06" db="EMBL/GenBank/DDBJ databases">
        <title>Whole genome sequence for Cellvibrionaceae sp. R142.</title>
        <authorList>
            <person name="Wang G."/>
        </authorList>
    </citation>
    <scope>NUCLEOTIDE SEQUENCE [LARGE SCALE GENOMIC DNA]</scope>
    <source>
        <strain evidence="8 9">R142</strain>
    </source>
</reference>
<evidence type="ECO:0000256" key="4">
    <source>
        <dbReference type="ARBA" id="ARBA00023004"/>
    </source>
</evidence>
<name>A0A545U5U1_9GAMM</name>
<dbReference type="PROSITE" id="PS51300">
    <property type="entry name" value="NIRD"/>
    <property type="match status" value="1"/>
</dbReference>
<organism evidence="8 9">
    <name type="scientific">Exilibacterium tricleocarpae</name>
    <dbReference type="NCBI Taxonomy" id="2591008"/>
    <lineage>
        <taxon>Bacteria</taxon>
        <taxon>Pseudomonadati</taxon>
        <taxon>Pseudomonadota</taxon>
        <taxon>Gammaproteobacteria</taxon>
        <taxon>Cellvibrionales</taxon>
        <taxon>Cellvibrionaceae</taxon>
        <taxon>Exilibacterium</taxon>
    </lineage>
</organism>
<proteinExistence type="predicted"/>
<dbReference type="EMBL" id="VHSG01000005">
    <property type="protein sequence ID" value="TQV84831.1"/>
    <property type="molecule type" value="Genomic_DNA"/>
</dbReference>
<accession>A0A545U5U1</accession>
<gene>
    <name evidence="8" type="primary">nirD</name>
    <name evidence="8" type="ORF">FKG94_04010</name>
</gene>
<keyword evidence="2" id="KW-0479">Metal-binding</keyword>